<evidence type="ECO:0000256" key="10">
    <source>
        <dbReference type="RuleBase" id="RU351113"/>
    </source>
</evidence>
<keyword evidence="2" id="KW-1003">Cell membrane</keyword>
<keyword evidence="3 10" id="KW-0716">Sensory transduction</keyword>
<comment type="similarity">
    <text evidence="10">Belongs to the insect chemoreceptor superfamily. Heteromeric odorant receptor channel (TC 1.A.69) family.</text>
</comment>
<evidence type="ECO:0000256" key="2">
    <source>
        <dbReference type="ARBA" id="ARBA00022475"/>
    </source>
</evidence>
<dbReference type="InterPro" id="IPR004117">
    <property type="entry name" value="7tm6_olfct_rcpt"/>
</dbReference>
<evidence type="ECO:0000256" key="6">
    <source>
        <dbReference type="ARBA" id="ARBA00022989"/>
    </source>
</evidence>
<evidence type="ECO:0000313" key="11">
    <source>
        <dbReference type="Proteomes" id="UP000504618"/>
    </source>
</evidence>
<evidence type="ECO:0000256" key="5">
    <source>
        <dbReference type="ARBA" id="ARBA00022725"/>
    </source>
</evidence>
<dbReference type="Proteomes" id="UP000504618">
    <property type="component" value="Unplaced"/>
</dbReference>
<keyword evidence="4 10" id="KW-0812">Transmembrane</keyword>
<dbReference type="GO" id="GO:0004984">
    <property type="term" value="F:olfactory receptor activity"/>
    <property type="evidence" value="ECO:0007669"/>
    <property type="project" value="InterPro"/>
</dbReference>
<evidence type="ECO:0000256" key="8">
    <source>
        <dbReference type="ARBA" id="ARBA00023170"/>
    </source>
</evidence>
<dbReference type="GO" id="GO:0007165">
    <property type="term" value="P:signal transduction"/>
    <property type="evidence" value="ECO:0007669"/>
    <property type="project" value="UniProtKB-KW"/>
</dbReference>
<dbReference type="AlphaFoldDB" id="A0A6J1QAU2"/>
<proteinExistence type="inferred from homology"/>
<evidence type="ECO:0000256" key="1">
    <source>
        <dbReference type="ARBA" id="ARBA00004651"/>
    </source>
</evidence>
<evidence type="ECO:0000256" key="3">
    <source>
        <dbReference type="ARBA" id="ARBA00022606"/>
    </source>
</evidence>
<dbReference type="GO" id="GO:0005549">
    <property type="term" value="F:odorant binding"/>
    <property type="evidence" value="ECO:0007669"/>
    <property type="project" value="InterPro"/>
</dbReference>
<evidence type="ECO:0000313" key="12">
    <source>
        <dbReference type="RefSeq" id="XP_024878471.1"/>
    </source>
</evidence>
<reference evidence="12" key="1">
    <citation type="submission" date="2025-08" db="UniProtKB">
        <authorList>
            <consortium name="RefSeq"/>
        </authorList>
    </citation>
    <scope>IDENTIFICATION</scope>
    <source>
        <tissue evidence="12">Whole body</tissue>
    </source>
</reference>
<dbReference type="GO" id="GO:0005886">
    <property type="term" value="C:plasma membrane"/>
    <property type="evidence" value="ECO:0007669"/>
    <property type="project" value="UniProtKB-SubCell"/>
</dbReference>
<keyword evidence="5 10" id="KW-0552">Olfaction</keyword>
<feature type="transmembrane region" description="Helical" evidence="10">
    <location>
        <begin position="232"/>
        <end position="253"/>
    </location>
</feature>
<protein>
    <recommendedName>
        <fullName evidence="10">Odorant receptor</fullName>
    </recommendedName>
</protein>
<feature type="transmembrane region" description="Helical" evidence="10">
    <location>
        <begin position="178"/>
        <end position="200"/>
    </location>
</feature>
<sequence length="452" mass="52900">MIILSYKYSIVILREFNSLFEYIKVTNYKLQSNIPNVRDNSWKKIRHKRVMTLALKWQDCPVNAYYKNNRILLLCVGLWPYQKSISRYIAITLTTIILVSSVIFQLTTFITTEYNIDILLHVLAYSVPWLAYTLKYNVLCLNIKRMQALMERILCDWNELNDAQEIEIIKEYADIGRFITLITILFIYVSIFSCILTQFLSNFLLDIISSRNESRSRQLPILVECFIDQQKYFFPILLLVCLVVLCGLTTVAATETLNMSYTHHACGLFEIASCRIEQALLKNTVEGIASSTERNSMICQRIINGFNMYKKAIEFIEILKRSYTWAYSVLLPLGVLSLSINLYRLSRLIISKEYYEMIVSFLFILGHFWYMFFCNYLGQKVIDHSSDVFHRIYNVQWYLAPLRAQKLLMLMMQRSMRHCTLVIDGLFIPSFEGFATLASTSISYFAVIFSLF</sequence>
<keyword evidence="8 10" id="KW-0675">Receptor</keyword>
<feature type="transmembrane region" description="Helical" evidence="10">
    <location>
        <begin position="122"/>
        <end position="143"/>
    </location>
</feature>
<keyword evidence="6 10" id="KW-1133">Transmembrane helix</keyword>
<keyword evidence="7 10" id="KW-0472">Membrane</keyword>
<feature type="transmembrane region" description="Helical" evidence="10">
    <location>
        <begin position="421"/>
        <end position="449"/>
    </location>
</feature>
<dbReference type="RefSeq" id="XP_024878471.1">
    <property type="nucleotide sequence ID" value="XM_025022703.1"/>
</dbReference>
<dbReference type="PANTHER" id="PTHR21137:SF35">
    <property type="entry name" value="ODORANT RECEPTOR 19A-RELATED"/>
    <property type="match status" value="1"/>
</dbReference>
<dbReference type="GeneID" id="112458887"/>
<accession>A0A6J1QAU2</accession>
<feature type="transmembrane region" description="Helical" evidence="10">
    <location>
        <begin position="357"/>
        <end position="377"/>
    </location>
</feature>
<gene>
    <name evidence="12" type="primary">LOC112458887</name>
</gene>
<comment type="subcellular location">
    <subcellularLocation>
        <location evidence="1 10">Cell membrane</location>
        <topology evidence="1 10">Multi-pass membrane protein</topology>
    </subcellularLocation>
</comment>
<keyword evidence="9 10" id="KW-0807">Transducer</keyword>
<dbReference type="OrthoDB" id="7551035at2759"/>
<feature type="transmembrane region" description="Helical" evidence="10">
    <location>
        <begin position="325"/>
        <end position="345"/>
    </location>
</feature>
<keyword evidence="11" id="KW-1185">Reference proteome</keyword>
<organism evidence="11 12">
    <name type="scientific">Temnothorax curvispinosus</name>
    <dbReference type="NCBI Taxonomy" id="300111"/>
    <lineage>
        <taxon>Eukaryota</taxon>
        <taxon>Metazoa</taxon>
        <taxon>Ecdysozoa</taxon>
        <taxon>Arthropoda</taxon>
        <taxon>Hexapoda</taxon>
        <taxon>Insecta</taxon>
        <taxon>Pterygota</taxon>
        <taxon>Neoptera</taxon>
        <taxon>Endopterygota</taxon>
        <taxon>Hymenoptera</taxon>
        <taxon>Apocrita</taxon>
        <taxon>Aculeata</taxon>
        <taxon>Formicoidea</taxon>
        <taxon>Formicidae</taxon>
        <taxon>Myrmicinae</taxon>
        <taxon>Temnothorax</taxon>
    </lineage>
</organism>
<evidence type="ECO:0000256" key="7">
    <source>
        <dbReference type="ARBA" id="ARBA00023136"/>
    </source>
</evidence>
<dbReference type="PANTHER" id="PTHR21137">
    <property type="entry name" value="ODORANT RECEPTOR"/>
    <property type="match status" value="1"/>
</dbReference>
<evidence type="ECO:0000256" key="9">
    <source>
        <dbReference type="ARBA" id="ARBA00023224"/>
    </source>
</evidence>
<name>A0A6J1QAU2_9HYME</name>
<evidence type="ECO:0000256" key="4">
    <source>
        <dbReference type="ARBA" id="ARBA00022692"/>
    </source>
</evidence>
<dbReference type="Pfam" id="PF02949">
    <property type="entry name" value="7tm_6"/>
    <property type="match status" value="1"/>
</dbReference>
<feature type="transmembrane region" description="Helical" evidence="10">
    <location>
        <begin position="88"/>
        <end position="110"/>
    </location>
</feature>